<dbReference type="GeneID" id="57754541"/>
<accession>A0A0B7GXS8</accession>
<dbReference type="InterPro" id="IPR001940">
    <property type="entry name" value="Peptidase_S1C"/>
</dbReference>
<dbReference type="GO" id="GO:0004252">
    <property type="term" value="F:serine-type endopeptidase activity"/>
    <property type="evidence" value="ECO:0007669"/>
    <property type="project" value="InterPro"/>
</dbReference>
<feature type="domain" description="PDZ" evidence="9">
    <location>
        <begin position="293"/>
        <end position="363"/>
    </location>
</feature>
<dbReference type="PANTHER" id="PTHR22939:SF129">
    <property type="entry name" value="SERINE PROTEASE HTRA2, MITOCHONDRIAL"/>
    <property type="match status" value="1"/>
</dbReference>
<feature type="active site" description="Charge relay system" evidence="7">
    <location>
        <position position="173"/>
    </location>
</feature>
<evidence type="ECO:0000313" key="10">
    <source>
        <dbReference type="EMBL" id="CEM63313.1"/>
    </source>
</evidence>
<evidence type="ECO:0000259" key="9">
    <source>
        <dbReference type="PROSITE" id="PS50106"/>
    </source>
</evidence>
<dbReference type="AlphaFoldDB" id="A0A0B7GXS8"/>
<dbReference type="NCBIfam" id="TIGR02037">
    <property type="entry name" value="degP_htrA_DO"/>
    <property type="match status" value="1"/>
</dbReference>
<feature type="binding site" evidence="8">
    <location>
        <begin position="247"/>
        <end position="249"/>
    </location>
    <ligand>
        <name>substrate</name>
    </ligand>
</feature>
<feature type="active site" description="Charge relay system" evidence="7">
    <location>
        <position position="143"/>
    </location>
</feature>
<keyword evidence="6" id="KW-0720">Serine protease</keyword>
<keyword evidence="5 10" id="KW-0378">Hydrolase</keyword>
<dbReference type="InterPro" id="IPR001478">
    <property type="entry name" value="PDZ"/>
</dbReference>
<dbReference type="RefSeq" id="WP_024752689.1">
    <property type="nucleotide sequence ID" value="NZ_CDNC01000050.1"/>
</dbReference>
<dbReference type="InterPro" id="IPR009003">
    <property type="entry name" value="Peptidase_S1_PA"/>
</dbReference>
<dbReference type="PANTHER" id="PTHR22939">
    <property type="entry name" value="SERINE PROTEASE FAMILY S1C HTRA-RELATED"/>
    <property type="match status" value="1"/>
</dbReference>
<evidence type="ECO:0000256" key="7">
    <source>
        <dbReference type="PIRSR" id="PIRSR611782-1"/>
    </source>
</evidence>
<dbReference type="SMART" id="SM00228">
    <property type="entry name" value="PDZ"/>
    <property type="match status" value="2"/>
</dbReference>
<dbReference type="Pfam" id="PF13180">
    <property type="entry name" value="PDZ_2"/>
    <property type="match status" value="2"/>
</dbReference>
<keyword evidence="12" id="KW-1185">Reference proteome</keyword>
<sequence>MHLSSKTKRFMTVSAAVVAVFLVLVSARCSTNRESADTVFADSGAAEGISKDTVSLLEGLQGAYRQVTSAVLPAVVTLDVVETRKVRVQDPFSDGFPWFFFGNPENRDEKNEPKEREFRAEGLGSGVIVRKTGKIYYVLTNYHVVGKANDIEVKHYDGRTFKGKLVGGDQRKDIALVSFETSDNNITVAKLGNSDVAQVGDIVFAIGSPLGYSSSVTQGIISAVGRFGGPGNTINDFIQTDAAINQGNSGGPMVNIYGEVIGINSWIASSSGGSQGLGFSIPINNVKKDIDSFIQYGEIKYGWLGVQLIGTDANTIAELGIPKNIDGALVAQIFLGSPADKGGMKPGDYVTKLNGKTVKDINQLVRDIGNLGKGQTASFVLMRNGKELSLNVKIDARDEKIVEDSAKLWPGVVPVPITDSIREQLKLKKNITGVIAANIQNKSPAAIMGLKSGDVITAVNDTKIANIKEFYNVISQQTKEVWFDVLREGQTLSTIRFKLSK</sequence>
<dbReference type="Gene3D" id="2.30.42.10">
    <property type="match status" value="2"/>
</dbReference>
<evidence type="ECO:0000256" key="4">
    <source>
        <dbReference type="ARBA" id="ARBA00022737"/>
    </source>
</evidence>
<feature type="active site" description="Charge relay system" evidence="7">
    <location>
        <position position="249"/>
    </location>
</feature>
<dbReference type="EMBL" id="CP042817">
    <property type="protein sequence ID" value="QEJ97028.1"/>
    <property type="molecule type" value="Genomic_DNA"/>
</dbReference>
<dbReference type="Pfam" id="PF13365">
    <property type="entry name" value="Trypsin_2"/>
    <property type="match status" value="1"/>
</dbReference>
<evidence type="ECO:0000256" key="1">
    <source>
        <dbReference type="ARBA" id="ARBA00010541"/>
    </source>
</evidence>
<keyword evidence="2" id="KW-0645">Protease</keyword>
<feature type="binding site" evidence="8">
    <location>
        <position position="173"/>
    </location>
    <ligand>
        <name>substrate</name>
    </ligand>
</feature>
<reference evidence="12" key="1">
    <citation type="submission" date="2015-01" db="EMBL/GenBank/DDBJ databases">
        <authorList>
            <person name="Manzoor Shahid"/>
            <person name="Zubair Saima"/>
        </authorList>
    </citation>
    <scope>NUCLEOTIDE SEQUENCE [LARGE SCALE GENOMIC DNA]</scope>
    <source>
        <strain evidence="12">V1</strain>
    </source>
</reference>
<reference evidence="11 13" key="3">
    <citation type="submission" date="2019-08" db="EMBL/GenBank/DDBJ databases">
        <authorList>
            <person name="Kuhnert P."/>
        </authorList>
    </citation>
    <scope>NUCLEOTIDE SEQUENCE [LARGE SCALE GENOMIC DNA]</scope>
    <source>
        <strain evidence="11 13">B36.5</strain>
    </source>
</reference>
<gene>
    <name evidence="11" type="ORF">FUT82_02860</name>
    <name evidence="10" type="ORF">TPHV1_80066</name>
</gene>
<dbReference type="InterPro" id="IPR036034">
    <property type="entry name" value="PDZ_sf"/>
</dbReference>
<evidence type="ECO:0000256" key="2">
    <source>
        <dbReference type="ARBA" id="ARBA00022670"/>
    </source>
</evidence>
<reference evidence="10" key="2">
    <citation type="submission" date="2015-01" db="EMBL/GenBank/DDBJ databases">
        <authorList>
            <person name="Xiang T."/>
            <person name="Song Y."/>
            <person name="Huang L."/>
            <person name="Wang B."/>
            <person name="Wu P."/>
        </authorList>
    </citation>
    <scope>NUCLEOTIDE SEQUENCE [LARGE SCALE GENOMIC DNA]</scope>
    <source>
        <strain evidence="10">V1</strain>
    </source>
</reference>
<dbReference type="OrthoDB" id="9758917at2"/>
<evidence type="ECO:0000256" key="8">
    <source>
        <dbReference type="PIRSR" id="PIRSR611782-2"/>
    </source>
</evidence>
<dbReference type="Proteomes" id="UP000042527">
    <property type="component" value="Unassembled WGS sequence"/>
</dbReference>
<dbReference type="GO" id="GO:0006508">
    <property type="term" value="P:proteolysis"/>
    <property type="evidence" value="ECO:0007669"/>
    <property type="project" value="UniProtKB-KW"/>
</dbReference>
<evidence type="ECO:0000256" key="6">
    <source>
        <dbReference type="ARBA" id="ARBA00022825"/>
    </source>
</evidence>
<keyword evidence="4" id="KW-0677">Repeat</keyword>
<evidence type="ECO:0000256" key="3">
    <source>
        <dbReference type="ARBA" id="ARBA00022729"/>
    </source>
</evidence>
<dbReference type="EC" id="3.4.21.-" evidence="10"/>
<keyword evidence="3" id="KW-0732">Signal</keyword>
<evidence type="ECO:0000313" key="11">
    <source>
        <dbReference type="EMBL" id="QEJ97028.1"/>
    </source>
</evidence>
<dbReference type="SUPFAM" id="SSF50156">
    <property type="entry name" value="PDZ domain-like"/>
    <property type="match status" value="2"/>
</dbReference>
<feature type="binding site" evidence="8">
    <location>
        <position position="143"/>
    </location>
    <ligand>
        <name>substrate</name>
    </ligand>
</feature>
<dbReference type="SUPFAM" id="SSF50494">
    <property type="entry name" value="Trypsin-like serine proteases"/>
    <property type="match status" value="1"/>
</dbReference>
<evidence type="ECO:0000313" key="13">
    <source>
        <dbReference type="Proteomes" id="UP000323594"/>
    </source>
</evidence>
<dbReference type="Gene3D" id="2.40.10.120">
    <property type="match status" value="1"/>
</dbReference>
<protein>
    <submittedName>
        <fullName evidence="11">Do family serine endopeptidase</fullName>
    </submittedName>
    <submittedName>
        <fullName evidence="10">Peptidase Do</fullName>
        <ecNumber evidence="10">3.4.21.-</ecNumber>
    </submittedName>
</protein>
<evidence type="ECO:0000313" key="12">
    <source>
        <dbReference type="Proteomes" id="UP000042527"/>
    </source>
</evidence>
<dbReference type="InterPro" id="IPR011782">
    <property type="entry name" value="Pept_S1C_Do"/>
</dbReference>
<evidence type="ECO:0000256" key="5">
    <source>
        <dbReference type="ARBA" id="ARBA00022801"/>
    </source>
</evidence>
<dbReference type="EMBL" id="CDNC01000050">
    <property type="protein sequence ID" value="CEM63313.1"/>
    <property type="molecule type" value="Genomic_DNA"/>
</dbReference>
<proteinExistence type="inferred from homology"/>
<comment type="similarity">
    <text evidence="1">Belongs to the peptidase S1C family.</text>
</comment>
<organism evidence="10 12">
    <name type="scientific">Treponema phagedenis</name>
    <dbReference type="NCBI Taxonomy" id="162"/>
    <lineage>
        <taxon>Bacteria</taxon>
        <taxon>Pseudomonadati</taxon>
        <taxon>Spirochaetota</taxon>
        <taxon>Spirochaetia</taxon>
        <taxon>Spirochaetales</taxon>
        <taxon>Treponemataceae</taxon>
        <taxon>Treponema</taxon>
    </lineage>
</organism>
<name>A0A0B7GXS8_TREPH</name>
<dbReference type="PRINTS" id="PR00834">
    <property type="entry name" value="PROTEASES2C"/>
</dbReference>
<dbReference type="Proteomes" id="UP000323594">
    <property type="component" value="Chromosome"/>
</dbReference>
<dbReference type="PROSITE" id="PS50106">
    <property type="entry name" value="PDZ"/>
    <property type="match status" value="1"/>
</dbReference>